<dbReference type="SUPFAM" id="SSF51735">
    <property type="entry name" value="NAD(P)-binding Rossmann-fold domains"/>
    <property type="match status" value="1"/>
</dbReference>
<evidence type="ECO:0000256" key="2">
    <source>
        <dbReference type="ARBA" id="ARBA00023002"/>
    </source>
</evidence>
<dbReference type="PRINTS" id="PR00080">
    <property type="entry name" value="SDRFAMILY"/>
</dbReference>
<reference evidence="3 4" key="1">
    <citation type="submission" date="2024-02" db="EMBL/GenBank/DDBJ databases">
        <title>STSV induces naive adaptation in Sulfolobus.</title>
        <authorList>
            <person name="Xiang X."/>
            <person name="Song M."/>
        </authorList>
    </citation>
    <scope>NUCLEOTIDE SEQUENCE [LARGE SCALE GENOMIC DNA]</scope>
    <source>
        <strain evidence="3 4">RT2</strain>
    </source>
</reference>
<dbReference type="PRINTS" id="PR00081">
    <property type="entry name" value="GDHRDH"/>
</dbReference>
<protein>
    <submittedName>
        <fullName evidence="3">SDR family NAD(P)-dependent oxidoreductase</fullName>
    </submittedName>
</protein>
<organism evidence="3 4">
    <name type="scientific">Sulfolobus tengchongensis</name>
    <dbReference type="NCBI Taxonomy" id="207809"/>
    <lineage>
        <taxon>Archaea</taxon>
        <taxon>Thermoproteota</taxon>
        <taxon>Thermoprotei</taxon>
        <taxon>Sulfolobales</taxon>
        <taxon>Sulfolobaceae</taxon>
        <taxon>Sulfolobus</taxon>
    </lineage>
</organism>
<accession>A0AAX4L0C0</accession>
<dbReference type="NCBIfam" id="NF005559">
    <property type="entry name" value="PRK07231.1"/>
    <property type="match status" value="1"/>
</dbReference>
<dbReference type="GO" id="GO:0016616">
    <property type="term" value="F:oxidoreductase activity, acting on the CH-OH group of donors, NAD or NADP as acceptor"/>
    <property type="evidence" value="ECO:0007669"/>
    <property type="project" value="TreeGrafter"/>
</dbReference>
<dbReference type="AlphaFoldDB" id="A0AAX4L0C0"/>
<sequence length="242" mass="26126">MNSKLNGRVAIVTGSARGIGKEIAKILSKEGAKVVLFDVLDLVYSTAKEIGEDTLAFKGDITKKTDIENAVQDVIRNFGKIDILVNNAGIYPAKSFLEMSEEEWDKVININLKGTFLFTKAVVPHMIERKYGRIINIASIAGTIVGFPNLSHYCASKAGILGFTRGIALELARYNITVNAIAPGPIDVLDSKETEQEVTKAIPVGRIGKPIDVANAVLFLSLEESSFITGQLIVVDGGYTVL</sequence>
<evidence type="ECO:0000313" key="4">
    <source>
        <dbReference type="Proteomes" id="UP001432202"/>
    </source>
</evidence>
<dbReference type="InterPro" id="IPR002347">
    <property type="entry name" value="SDR_fam"/>
</dbReference>
<evidence type="ECO:0000256" key="1">
    <source>
        <dbReference type="ARBA" id="ARBA00006484"/>
    </source>
</evidence>
<dbReference type="EMBL" id="CP146016">
    <property type="protein sequence ID" value="WWQ59621.1"/>
    <property type="molecule type" value="Genomic_DNA"/>
</dbReference>
<dbReference type="FunFam" id="3.40.50.720:FF:000084">
    <property type="entry name" value="Short-chain dehydrogenase reductase"/>
    <property type="match status" value="1"/>
</dbReference>
<dbReference type="GO" id="GO:0006633">
    <property type="term" value="P:fatty acid biosynthetic process"/>
    <property type="evidence" value="ECO:0007669"/>
    <property type="project" value="TreeGrafter"/>
</dbReference>
<dbReference type="Proteomes" id="UP001432202">
    <property type="component" value="Chromosome"/>
</dbReference>
<evidence type="ECO:0000313" key="3">
    <source>
        <dbReference type="EMBL" id="WWQ59621.1"/>
    </source>
</evidence>
<dbReference type="GeneID" id="89336906"/>
<dbReference type="PROSITE" id="PS00061">
    <property type="entry name" value="ADH_SHORT"/>
    <property type="match status" value="1"/>
</dbReference>
<dbReference type="InterPro" id="IPR020904">
    <property type="entry name" value="Sc_DH/Rdtase_CS"/>
</dbReference>
<dbReference type="RefSeq" id="WP_338598990.1">
    <property type="nucleotide sequence ID" value="NZ_CP146016.1"/>
</dbReference>
<dbReference type="PANTHER" id="PTHR42760:SF133">
    <property type="entry name" value="3-OXOACYL-[ACYL-CARRIER-PROTEIN] REDUCTASE"/>
    <property type="match status" value="1"/>
</dbReference>
<dbReference type="InterPro" id="IPR036291">
    <property type="entry name" value="NAD(P)-bd_dom_sf"/>
</dbReference>
<proteinExistence type="inferred from homology"/>
<comment type="similarity">
    <text evidence="1">Belongs to the short-chain dehydrogenases/reductases (SDR) family.</text>
</comment>
<keyword evidence="2" id="KW-0560">Oxidoreductase</keyword>
<dbReference type="Gene3D" id="3.40.50.720">
    <property type="entry name" value="NAD(P)-binding Rossmann-like Domain"/>
    <property type="match status" value="1"/>
</dbReference>
<name>A0AAX4L0C0_9CREN</name>
<keyword evidence="4" id="KW-1185">Reference proteome</keyword>
<dbReference type="NCBIfam" id="NF009466">
    <property type="entry name" value="PRK12826.1-2"/>
    <property type="match status" value="1"/>
</dbReference>
<dbReference type="Pfam" id="PF13561">
    <property type="entry name" value="adh_short_C2"/>
    <property type="match status" value="1"/>
</dbReference>
<dbReference type="GO" id="GO:0048038">
    <property type="term" value="F:quinone binding"/>
    <property type="evidence" value="ECO:0007669"/>
    <property type="project" value="TreeGrafter"/>
</dbReference>
<dbReference type="PANTHER" id="PTHR42760">
    <property type="entry name" value="SHORT-CHAIN DEHYDROGENASES/REDUCTASES FAMILY MEMBER"/>
    <property type="match status" value="1"/>
</dbReference>
<gene>
    <name evidence="3" type="ORF">V6M85_09015</name>
</gene>